<evidence type="ECO:0000259" key="3">
    <source>
        <dbReference type="PROSITE" id="PS50132"/>
    </source>
</evidence>
<dbReference type="InterPro" id="IPR044926">
    <property type="entry name" value="RGS_subdomain_2"/>
</dbReference>
<dbReference type="Gene3D" id="1.10.167.10">
    <property type="entry name" value="Regulator of G-protein Signalling 4, domain 2"/>
    <property type="match status" value="1"/>
</dbReference>
<evidence type="ECO:0008006" key="7">
    <source>
        <dbReference type="Google" id="ProtNLM"/>
    </source>
</evidence>
<dbReference type="SUPFAM" id="SSF48670">
    <property type="entry name" value="Transducin (heterotrimeric G protein), gamma chain"/>
    <property type="match status" value="1"/>
</dbReference>
<dbReference type="PANTHER" id="PTHR45746">
    <property type="entry name" value="LP21163P"/>
    <property type="match status" value="1"/>
</dbReference>
<dbReference type="Pfam" id="PF00610">
    <property type="entry name" value="DEP"/>
    <property type="match status" value="1"/>
</dbReference>
<dbReference type="Gene3D" id="1.10.1240.60">
    <property type="match status" value="1"/>
</dbReference>
<dbReference type="FunFam" id="1.10.167.10:FF:000001">
    <property type="entry name" value="Putative regulator of g-protein signaling 12"/>
    <property type="match status" value="1"/>
</dbReference>
<dbReference type="CDD" id="cd04450">
    <property type="entry name" value="DEP_RGS7-like"/>
    <property type="match status" value="1"/>
</dbReference>
<dbReference type="GO" id="GO:0035556">
    <property type="term" value="P:intracellular signal transduction"/>
    <property type="evidence" value="ECO:0007669"/>
    <property type="project" value="InterPro"/>
</dbReference>
<dbReference type="SUPFAM" id="SSF46785">
    <property type="entry name" value="Winged helix' DNA-binding domain"/>
    <property type="match status" value="1"/>
</dbReference>
<feature type="domain" description="DEP" evidence="4">
    <location>
        <begin position="7"/>
        <end position="82"/>
    </location>
</feature>
<dbReference type="InterPro" id="IPR036388">
    <property type="entry name" value="WH-like_DNA-bd_sf"/>
</dbReference>
<dbReference type="SMART" id="SM00315">
    <property type="entry name" value="RGS"/>
    <property type="match status" value="1"/>
</dbReference>
<feature type="region of interest" description="Disordered" evidence="2">
    <location>
        <begin position="441"/>
        <end position="468"/>
    </location>
</feature>
<organism evidence="5 6">
    <name type="scientific">Oncorhynchus mykiss</name>
    <name type="common">Rainbow trout</name>
    <name type="synonym">Salmo gairdneri</name>
    <dbReference type="NCBI Taxonomy" id="8022"/>
    <lineage>
        <taxon>Eukaryota</taxon>
        <taxon>Metazoa</taxon>
        <taxon>Chordata</taxon>
        <taxon>Craniata</taxon>
        <taxon>Vertebrata</taxon>
        <taxon>Euteleostomi</taxon>
        <taxon>Actinopterygii</taxon>
        <taxon>Neopterygii</taxon>
        <taxon>Teleostei</taxon>
        <taxon>Protacanthopterygii</taxon>
        <taxon>Salmoniformes</taxon>
        <taxon>Salmonidae</taxon>
        <taxon>Salmoninae</taxon>
        <taxon>Oncorhynchus</taxon>
    </lineage>
</organism>
<dbReference type="GO" id="GO:0008277">
    <property type="term" value="P:regulation of G protein-coupled receptor signaling pathway"/>
    <property type="evidence" value="ECO:0007669"/>
    <property type="project" value="InterPro"/>
</dbReference>
<feature type="region of interest" description="Disordered" evidence="2">
    <location>
        <begin position="506"/>
        <end position="529"/>
    </location>
</feature>
<dbReference type="PANTHER" id="PTHR45746:SF1">
    <property type="entry name" value="REGULATOR OF G-PROTEIN SIGNALING 9"/>
    <property type="match status" value="1"/>
</dbReference>
<evidence type="ECO:0000313" key="6">
    <source>
        <dbReference type="Proteomes" id="UP000694395"/>
    </source>
</evidence>
<dbReference type="InterPro" id="IPR047017">
    <property type="entry name" value="RGS6/7/9/11_DHEX_sf"/>
</dbReference>
<reference evidence="5" key="3">
    <citation type="submission" date="2025-09" db="UniProtKB">
        <authorList>
            <consortium name="Ensembl"/>
        </authorList>
    </citation>
    <scope>IDENTIFICATION</scope>
</reference>
<dbReference type="Pfam" id="PF18148">
    <property type="entry name" value="RGS_DHEX"/>
    <property type="match status" value="1"/>
</dbReference>
<dbReference type="GO" id="GO:0007186">
    <property type="term" value="P:G protein-coupled receptor signaling pathway"/>
    <property type="evidence" value="ECO:0007669"/>
    <property type="project" value="InterPro"/>
</dbReference>
<dbReference type="InterPro" id="IPR036284">
    <property type="entry name" value="GGL_sf"/>
</dbReference>
<dbReference type="InterPro" id="IPR036305">
    <property type="entry name" value="RGS_sf"/>
</dbReference>
<gene>
    <name evidence="5" type="primary">LOC110491342</name>
</gene>
<dbReference type="InterPro" id="IPR016137">
    <property type="entry name" value="RGS"/>
</dbReference>
<reference evidence="5" key="2">
    <citation type="submission" date="2025-08" db="UniProtKB">
        <authorList>
            <consortium name="Ensembl"/>
        </authorList>
    </citation>
    <scope>IDENTIFICATION</scope>
</reference>
<dbReference type="Gene3D" id="1.10.10.10">
    <property type="entry name" value="Winged helix-like DNA-binding domain superfamily/Winged helix DNA-binding domain"/>
    <property type="match status" value="1"/>
</dbReference>
<dbReference type="GO" id="GO:0009968">
    <property type="term" value="P:negative regulation of signal transduction"/>
    <property type="evidence" value="ECO:0007669"/>
    <property type="project" value="UniProtKB-KW"/>
</dbReference>
<dbReference type="Ensembl" id="ENSOMYT00000059624.2">
    <property type="protein sequence ID" value="ENSOMYP00000054770.2"/>
    <property type="gene ID" value="ENSOMYG00000024250.2"/>
</dbReference>
<dbReference type="InterPro" id="IPR040759">
    <property type="entry name" value="RGS_DHEX"/>
</dbReference>
<sequence>MLEMQDPKTGVKSQPQKLVITTIPHAITGEDVVTWLANRYTIEAEEAWALGTMLVAFGYIYPLQDHKRLVIKPDTALYRFQTPYFWPAQQWPVEDTDYAIYLAKRNIRKKGVLEMHEQEQYNGLHKWMNHKWDFIVMQAKEQYRAGKERKKPDRAVFDCQERAYWVVHRPPPGTVSAMDYGLERMVDPNAEEVTVVCVCVFSLFSSLVKYSVTCNKHDPFLAPCLPSNPWVTDDVTYWLLNMANVDIPTKMRVERWTFSFGELLSDPRGRDDFRLFLKKEFSGENLAFWEACEDLKWGTAATMNEKAQQVYKTFLARGAPRWINIDGKTMEVTVKGLKHPHRYVLDAAQTHIFMLMKKVIDILSGLKRRPSISPIIVRQQEKEERARMATSGPVDITQLCRFTAPVPHLAVYSGPPSSSPASPPFPFRLPHTPTCPSPISVTIDSTPASERRWEEGRGGGLEGGEAGPECWGTAVSSRSRMALSLGRLLRRGCTSSTVFASLSPKCPAPAGTSSRVQPISTEQPSQAPPRRIANFFQIKVDIPPECRIYPIDSEDEEESGGASRRGGGGGGQVKEIICPWESVTPHEGAG</sequence>
<keyword evidence="1" id="KW-0734">Signal transduction inhibitor</keyword>
<dbReference type="GO" id="GO:0005737">
    <property type="term" value="C:cytoplasm"/>
    <property type="evidence" value="ECO:0007669"/>
    <property type="project" value="TreeGrafter"/>
</dbReference>
<dbReference type="GO" id="GO:0005886">
    <property type="term" value="C:plasma membrane"/>
    <property type="evidence" value="ECO:0007669"/>
    <property type="project" value="TreeGrafter"/>
</dbReference>
<dbReference type="AlphaFoldDB" id="A0A8C7RRB5"/>
<dbReference type="InterPro" id="IPR047016">
    <property type="entry name" value="RGS6/7/9/11"/>
</dbReference>
<dbReference type="SUPFAM" id="SSF48097">
    <property type="entry name" value="Regulator of G-protein signaling, RGS"/>
    <property type="match status" value="1"/>
</dbReference>
<evidence type="ECO:0000313" key="5">
    <source>
        <dbReference type="Ensembl" id="ENSOMYP00000054770.2"/>
    </source>
</evidence>
<dbReference type="Pfam" id="PF00615">
    <property type="entry name" value="RGS"/>
    <property type="match status" value="1"/>
</dbReference>
<feature type="compositionally biased region" description="Polar residues" evidence="2">
    <location>
        <begin position="511"/>
        <end position="525"/>
    </location>
</feature>
<dbReference type="InterPro" id="IPR000591">
    <property type="entry name" value="DEP_dom"/>
</dbReference>
<dbReference type="PRINTS" id="PR01301">
    <property type="entry name" value="RGSPROTEIN"/>
</dbReference>
<feature type="compositionally biased region" description="Gly residues" evidence="2">
    <location>
        <begin position="563"/>
        <end position="572"/>
    </location>
</feature>
<dbReference type="GO" id="GO:0043005">
    <property type="term" value="C:neuron projection"/>
    <property type="evidence" value="ECO:0007669"/>
    <property type="project" value="TreeGrafter"/>
</dbReference>
<evidence type="ECO:0000256" key="2">
    <source>
        <dbReference type="SAM" id="MobiDB-lite"/>
    </source>
</evidence>
<keyword evidence="6" id="KW-1185">Reference proteome</keyword>
<dbReference type="GeneTree" id="ENSGT00940000156505"/>
<dbReference type="SMART" id="SM00049">
    <property type="entry name" value="DEP"/>
    <property type="match status" value="1"/>
</dbReference>
<dbReference type="Proteomes" id="UP000694395">
    <property type="component" value="Chromosome 16"/>
</dbReference>
<dbReference type="InterPro" id="IPR036390">
    <property type="entry name" value="WH_DNA-bd_sf"/>
</dbReference>
<feature type="domain" description="RGS" evidence="3">
    <location>
        <begin position="259"/>
        <end position="357"/>
    </location>
</feature>
<protein>
    <recommendedName>
        <fullName evidence="7">Regulator of G protein signaling 9b</fullName>
    </recommendedName>
</protein>
<accession>A0A8C7RRB5</accession>
<dbReference type="GO" id="GO:0005096">
    <property type="term" value="F:GTPase activator activity"/>
    <property type="evidence" value="ECO:0007669"/>
    <property type="project" value="TreeGrafter"/>
</dbReference>
<proteinExistence type="predicted"/>
<feature type="region of interest" description="Disordered" evidence="2">
    <location>
        <begin position="552"/>
        <end position="590"/>
    </location>
</feature>
<dbReference type="PROSITE" id="PS50186">
    <property type="entry name" value="DEP"/>
    <property type="match status" value="1"/>
</dbReference>
<dbReference type="PROSITE" id="PS50132">
    <property type="entry name" value="RGS"/>
    <property type="match status" value="1"/>
</dbReference>
<reference evidence="5" key="1">
    <citation type="submission" date="2020-07" db="EMBL/GenBank/DDBJ databases">
        <title>A long reads based de novo assembly of the rainbow trout Arlee double haploid line genome.</title>
        <authorList>
            <person name="Gao G."/>
            <person name="Palti Y."/>
        </authorList>
    </citation>
    <scope>NUCLEOTIDE SEQUENCE [LARGE SCALE GENOMIC DNA]</scope>
</reference>
<name>A0A8C7RRB5_ONCMY</name>
<evidence type="ECO:0000256" key="1">
    <source>
        <dbReference type="ARBA" id="ARBA00022700"/>
    </source>
</evidence>
<evidence type="ECO:0000259" key="4">
    <source>
        <dbReference type="PROSITE" id="PS50186"/>
    </source>
</evidence>